<evidence type="ECO:0000313" key="7">
    <source>
        <dbReference type="EMBL" id="TCD61305.1"/>
    </source>
</evidence>
<dbReference type="Pfam" id="PF24681">
    <property type="entry name" value="Kelch_KLHDC2_KLHL20_DRC7"/>
    <property type="match status" value="1"/>
</dbReference>
<reference evidence="7 8" key="1">
    <citation type="submission" date="2018-11" db="EMBL/GenBank/DDBJ databases">
        <title>Genome assembly of Steccherinum ochraceum LE-BIN_3174, the white-rot fungus of the Steccherinaceae family (The Residual Polyporoid clade, Polyporales, Basidiomycota).</title>
        <authorList>
            <person name="Fedorova T.V."/>
            <person name="Glazunova O.A."/>
            <person name="Landesman E.O."/>
            <person name="Moiseenko K.V."/>
            <person name="Psurtseva N.V."/>
            <person name="Savinova O.S."/>
            <person name="Shakhova N.V."/>
            <person name="Tyazhelova T.V."/>
            <person name="Vasina D.V."/>
        </authorList>
    </citation>
    <scope>NUCLEOTIDE SEQUENCE [LARGE SCALE GENOMIC DNA]</scope>
    <source>
        <strain evidence="7 8">LE-BIN_3174</strain>
    </source>
</reference>
<evidence type="ECO:0000313" key="8">
    <source>
        <dbReference type="Proteomes" id="UP000292702"/>
    </source>
</evidence>
<dbReference type="EMBL" id="RWJN01000481">
    <property type="protein sequence ID" value="TCD61305.1"/>
    <property type="molecule type" value="Genomic_DNA"/>
</dbReference>
<evidence type="ECO:0000256" key="3">
    <source>
        <dbReference type="ARBA" id="ARBA00022490"/>
    </source>
</evidence>
<dbReference type="GO" id="GO:0005737">
    <property type="term" value="C:cytoplasm"/>
    <property type="evidence" value="ECO:0007669"/>
    <property type="project" value="UniProtKB-SubCell"/>
</dbReference>
<name>A0A4R0R870_9APHY</name>
<keyword evidence="3" id="KW-0963">Cytoplasm</keyword>
<dbReference type="STRING" id="92696.A0A4R0R870"/>
<sequence>MSAATKKPKSKVQEPPHVTERRQRIQPPPQYKEVVWPWSSHALVLEPPESLPTPNVRPSIAPSPSPFPRYSHTLSPTATDDGDLILFGGLVDGVSSNDVYAISVRDGRTRLIETTGDIPDPRFGHASIIIGSMVLIWGGDTRNAKNAHERVVLDNSLYCLDLVQRHWHRIPVVGNVPDGRYGHAMCAVDEVIYIFGGQLDGTFMNDIWALDLSFPQSPLHKSERLLSGYLDFSGTMKDPMWDPIVSKTQAPVKRTNHIWVPFERCIYLFGGTDGEYHYNDTWEFDVKTRQWSEITALGFVPTPREGHAAAIVEDMIYIYGGRAVDGKDLGDMGSFRVSQKRWFKFRNMGPEPSPRSGHAMAAVNSTAYVLGGLNYSADPSDEASVIHALETSNLKYPSLTSPLQGTGWNPE</sequence>
<evidence type="ECO:0000256" key="1">
    <source>
        <dbReference type="ARBA" id="ARBA00004496"/>
    </source>
</evidence>
<dbReference type="InterPro" id="IPR015915">
    <property type="entry name" value="Kelch-typ_b-propeller"/>
</dbReference>
<evidence type="ECO:0000256" key="6">
    <source>
        <dbReference type="SAM" id="MobiDB-lite"/>
    </source>
</evidence>
<dbReference type="PANTHER" id="PTHR46093">
    <property type="entry name" value="ACYL-COA-BINDING DOMAIN-CONTAINING PROTEIN 5"/>
    <property type="match status" value="1"/>
</dbReference>
<dbReference type="FunFam" id="2.120.10.80:FF:000049">
    <property type="entry name" value="Cell polarity protein (Tea1)"/>
    <property type="match status" value="1"/>
</dbReference>
<feature type="compositionally biased region" description="Basic residues" evidence="6">
    <location>
        <begin position="1"/>
        <end position="10"/>
    </location>
</feature>
<protein>
    <submittedName>
        <fullName evidence="7">Negative regulator of mitotic exit</fullName>
    </submittedName>
</protein>
<accession>A0A4R0R870</accession>
<evidence type="ECO:0000256" key="5">
    <source>
        <dbReference type="ARBA" id="ARBA00023054"/>
    </source>
</evidence>
<evidence type="ECO:0000256" key="4">
    <source>
        <dbReference type="ARBA" id="ARBA00022737"/>
    </source>
</evidence>
<comment type="subcellular location">
    <subcellularLocation>
        <location evidence="1">Cytoplasm</location>
    </subcellularLocation>
</comment>
<dbReference type="SUPFAM" id="SSF117281">
    <property type="entry name" value="Kelch motif"/>
    <property type="match status" value="2"/>
</dbReference>
<keyword evidence="2" id="KW-0880">Kelch repeat</keyword>
<dbReference type="PANTHER" id="PTHR46093:SF18">
    <property type="entry name" value="FIBRONECTIN TYPE-III DOMAIN-CONTAINING PROTEIN"/>
    <property type="match status" value="1"/>
</dbReference>
<organism evidence="7 8">
    <name type="scientific">Steccherinum ochraceum</name>
    <dbReference type="NCBI Taxonomy" id="92696"/>
    <lineage>
        <taxon>Eukaryota</taxon>
        <taxon>Fungi</taxon>
        <taxon>Dikarya</taxon>
        <taxon>Basidiomycota</taxon>
        <taxon>Agaricomycotina</taxon>
        <taxon>Agaricomycetes</taxon>
        <taxon>Polyporales</taxon>
        <taxon>Steccherinaceae</taxon>
        <taxon>Steccherinum</taxon>
    </lineage>
</organism>
<proteinExistence type="predicted"/>
<feature type="region of interest" description="Disordered" evidence="6">
    <location>
        <begin position="49"/>
        <end position="74"/>
    </location>
</feature>
<keyword evidence="8" id="KW-1185">Reference proteome</keyword>
<feature type="region of interest" description="Disordered" evidence="6">
    <location>
        <begin position="1"/>
        <end position="30"/>
    </location>
</feature>
<gene>
    <name evidence="7" type="primary">KEL2_1</name>
    <name evidence="7" type="ORF">EIP91_008655</name>
</gene>
<dbReference type="Gene3D" id="2.120.10.80">
    <property type="entry name" value="Kelch-type beta propeller"/>
    <property type="match status" value="2"/>
</dbReference>
<keyword evidence="5" id="KW-0175">Coiled coil</keyword>
<feature type="compositionally biased region" description="Basic and acidic residues" evidence="6">
    <location>
        <begin position="11"/>
        <end position="23"/>
    </location>
</feature>
<dbReference type="Proteomes" id="UP000292702">
    <property type="component" value="Unassembled WGS sequence"/>
</dbReference>
<keyword evidence="4" id="KW-0677">Repeat</keyword>
<evidence type="ECO:0000256" key="2">
    <source>
        <dbReference type="ARBA" id="ARBA00022441"/>
    </source>
</evidence>
<dbReference type="OrthoDB" id="45365at2759"/>
<comment type="caution">
    <text evidence="7">The sequence shown here is derived from an EMBL/GenBank/DDBJ whole genome shotgun (WGS) entry which is preliminary data.</text>
</comment>
<dbReference type="AlphaFoldDB" id="A0A4R0R870"/>